<keyword evidence="4" id="KW-1185">Reference proteome</keyword>
<evidence type="ECO:0000313" key="4">
    <source>
        <dbReference type="Proteomes" id="UP000291483"/>
    </source>
</evidence>
<name>A0A4Q8AS41_9MICO</name>
<dbReference type="EMBL" id="SHLC01000001">
    <property type="protein sequence ID" value="RZU66819.1"/>
    <property type="molecule type" value="Genomic_DNA"/>
</dbReference>
<dbReference type="AlphaFoldDB" id="A0A4Q8AS41"/>
<organism evidence="3 4">
    <name type="scientific">Microterricola gilva</name>
    <dbReference type="NCBI Taxonomy" id="393267"/>
    <lineage>
        <taxon>Bacteria</taxon>
        <taxon>Bacillati</taxon>
        <taxon>Actinomycetota</taxon>
        <taxon>Actinomycetes</taxon>
        <taxon>Micrococcales</taxon>
        <taxon>Microbacteriaceae</taxon>
        <taxon>Microterricola</taxon>
    </lineage>
</organism>
<comment type="caution">
    <text evidence="3">The sequence shown here is derived from an EMBL/GenBank/DDBJ whole genome shotgun (WGS) entry which is preliminary data.</text>
</comment>
<proteinExistence type="predicted"/>
<evidence type="ECO:0000259" key="2">
    <source>
        <dbReference type="Pfam" id="PF10708"/>
    </source>
</evidence>
<evidence type="ECO:0000256" key="1">
    <source>
        <dbReference type="SAM" id="Phobius"/>
    </source>
</evidence>
<feature type="transmembrane region" description="Helical" evidence="1">
    <location>
        <begin position="84"/>
        <end position="104"/>
    </location>
</feature>
<accession>A0A4Q8AS41</accession>
<keyword evidence="1" id="KW-1133">Transmembrane helix</keyword>
<dbReference type="Proteomes" id="UP000291483">
    <property type="component" value="Unassembled WGS sequence"/>
</dbReference>
<dbReference type="Pfam" id="PF10708">
    <property type="entry name" value="DUF2510"/>
    <property type="match status" value="1"/>
</dbReference>
<sequence length="125" mass="13537">MGASAPPGWYPDPTASDLHRWWDGSAWSDTDFKLAKPVVPLTVKSLIAISPFGRIGSVGNVIFSSLMLFGFVTNLAPAPSLFETAGLAIGILLVLAFTTIAVLIRVFTVPERILAWWERLNNPPS</sequence>
<evidence type="ECO:0000313" key="3">
    <source>
        <dbReference type="EMBL" id="RZU66819.1"/>
    </source>
</evidence>
<feature type="transmembrane region" description="Helical" evidence="1">
    <location>
        <begin position="52"/>
        <end position="72"/>
    </location>
</feature>
<gene>
    <name evidence="3" type="ORF">EV379_3188</name>
</gene>
<keyword evidence="1" id="KW-0472">Membrane</keyword>
<dbReference type="InterPro" id="IPR018929">
    <property type="entry name" value="DUF2510"/>
</dbReference>
<protein>
    <submittedName>
        <fullName evidence="3">Uncharacterized protein DUF2510</fullName>
    </submittedName>
</protein>
<feature type="domain" description="DUF2510" evidence="2">
    <location>
        <begin position="7"/>
        <end position="29"/>
    </location>
</feature>
<keyword evidence="1" id="KW-0812">Transmembrane</keyword>
<reference evidence="3 4" key="1">
    <citation type="submission" date="2019-02" db="EMBL/GenBank/DDBJ databases">
        <title>Sequencing the genomes of 1000 actinobacteria strains.</title>
        <authorList>
            <person name="Klenk H.-P."/>
        </authorList>
    </citation>
    <scope>NUCLEOTIDE SEQUENCE [LARGE SCALE GENOMIC DNA]</scope>
    <source>
        <strain evidence="3 4">DSM 18319</strain>
    </source>
</reference>